<keyword evidence="2" id="KW-1185">Reference proteome</keyword>
<sequence>MAAIRPERLLSVWEQGARRHPIDRALLLYALAAPELPVDQLADAPLGLRNAALMALRQASFGRQLAAWVDCPACGERLEFTLDAADLPPLPSAAPAPVEVAGIRFQPPTSRHLAQVVAAGDPETAARQLLRASAVAAADLPTDAAVLGALLDAVEAALDAADPWADLALDLQCPACGEASEASLDIAGLLWDDIDAHARALLDDIHTLARAYGWTEPEILALSDARRAAYLERVAP</sequence>
<proteinExistence type="predicted"/>
<evidence type="ECO:0000313" key="2">
    <source>
        <dbReference type="Proteomes" id="UP000694660"/>
    </source>
</evidence>
<evidence type="ECO:0008006" key="3">
    <source>
        <dbReference type="Google" id="ProtNLM"/>
    </source>
</evidence>
<reference evidence="2" key="1">
    <citation type="journal article" date="2022" name="ISME J.">
        <title>Genetic and phylogenetic analysis of dissimilatory iodate-reducing bacteria identifies potential niches across the world's oceans.</title>
        <authorList>
            <person name="Reyes-Umana V."/>
            <person name="Henning Z."/>
            <person name="Lee K."/>
            <person name="Barnum T.P."/>
            <person name="Coates J.D."/>
        </authorList>
    </citation>
    <scope>NUCLEOTIDE SEQUENCE [LARGE SCALE GENOMIC DNA]</scope>
    <source>
        <strain evidence="2">IR12</strain>
    </source>
</reference>
<dbReference type="AlphaFoldDB" id="A0A944D7D8"/>
<evidence type="ECO:0000313" key="1">
    <source>
        <dbReference type="EMBL" id="MBT0959892.1"/>
    </source>
</evidence>
<accession>A0A944D7D8</accession>
<name>A0A944D7D8_DENI1</name>
<gene>
    <name evidence="1" type="ORF">I8J34_01790</name>
</gene>
<protein>
    <recommendedName>
        <fullName evidence="3">Phage baseplate protein</fullName>
    </recommendedName>
</protein>
<dbReference type="RefSeq" id="WP_214359658.1">
    <property type="nucleotide sequence ID" value="NZ_JAEKFT010000002.1"/>
</dbReference>
<dbReference type="EMBL" id="JAEKFT010000002">
    <property type="protein sequence ID" value="MBT0959892.1"/>
    <property type="molecule type" value="Genomic_DNA"/>
</dbReference>
<comment type="caution">
    <text evidence="1">The sequence shown here is derived from an EMBL/GenBank/DDBJ whole genome shotgun (WGS) entry which is preliminary data.</text>
</comment>
<dbReference type="Proteomes" id="UP000694660">
    <property type="component" value="Unassembled WGS sequence"/>
</dbReference>
<organism evidence="1 2">
    <name type="scientific">Denitromonas iodatirespirans</name>
    <dbReference type="NCBI Taxonomy" id="2795389"/>
    <lineage>
        <taxon>Bacteria</taxon>
        <taxon>Pseudomonadati</taxon>
        <taxon>Pseudomonadota</taxon>
        <taxon>Betaproteobacteria</taxon>
        <taxon>Rhodocyclales</taxon>
        <taxon>Zoogloeaceae</taxon>
        <taxon>Denitromonas</taxon>
    </lineage>
</organism>